<keyword evidence="1" id="KW-1133">Transmembrane helix</keyword>
<name>A0AAN5CSN5_9BILA</name>
<sequence>HSSPQSHHAHEFIATAKALDFLCDNHRHACASIYIFVGDHNLFSTTVSSLLLNAFIAYLKSMSSSKCD</sequence>
<keyword evidence="1" id="KW-0812">Transmembrane</keyword>
<gene>
    <name evidence="2" type="ORF">PMAYCL1PPCAC_20286</name>
</gene>
<feature type="non-terminal residue" evidence="2">
    <location>
        <position position="68"/>
    </location>
</feature>
<comment type="caution">
    <text evidence="2">The sequence shown here is derived from an EMBL/GenBank/DDBJ whole genome shotgun (WGS) entry which is preliminary data.</text>
</comment>
<feature type="transmembrane region" description="Helical" evidence="1">
    <location>
        <begin position="42"/>
        <end position="59"/>
    </location>
</feature>
<organism evidence="2 3">
    <name type="scientific">Pristionchus mayeri</name>
    <dbReference type="NCBI Taxonomy" id="1317129"/>
    <lineage>
        <taxon>Eukaryota</taxon>
        <taxon>Metazoa</taxon>
        <taxon>Ecdysozoa</taxon>
        <taxon>Nematoda</taxon>
        <taxon>Chromadorea</taxon>
        <taxon>Rhabditida</taxon>
        <taxon>Rhabditina</taxon>
        <taxon>Diplogasteromorpha</taxon>
        <taxon>Diplogasteroidea</taxon>
        <taxon>Neodiplogasteridae</taxon>
        <taxon>Pristionchus</taxon>
    </lineage>
</organism>
<protein>
    <submittedName>
        <fullName evidence="2">Uncharacterized protein</fullName>
    </submittedName>
</protein>
<proteinExistence type="predicted"/>
<evidence type="ECO:0000313" key="3">
    <source>
        <dbReference type="Proteomes" id="UP001328107"/>
    </source>
</evidence>
<evidence type="ECO:0000256" key="1">
    <source>
        <dbReference type="SAM" id="Phobius"/>
    </source>
</evidence>
<dbReference type="AlphaFoldDB" id="A0AAN5CSN5"/>
<feature type="non-terminal residue" evidence="2">
    <location>
        <position position="1"/>
    </location>
</feature>
<evidence type="ECO:0000313" key="2">
    <source>
        <dbReference type="EMBL" id="GMR50091.1"/>
    </source>
</evidence>
<dbReference type="EMBL" id="BTRK01000004">
    <property type="protein sequence ID" value="GMR50091.1"/>
    <property type="molecule type" value="Genomic_DNA"/>
</dbReference>
<dbReference type="Proteomes" id="UP001328107">
    <property type="component" value="Unassembled WGS sequence"/>
</dbReference>
<keyword evidence="1" id="KW-0472">Membrane</keyword>
<accession>A0AAN5CSN5</accession>
<reference evidence="3" key="1">
    <citation type="submission" date="2022-10" db="EMBL/GenBank/DDBJ databases">
        <title>Genome assembly of Pristionchus species.</title>
        <authorList>
            <person name="Yoshida K."/>
            <person name="Sommer R.J."/>
        </authorList>
    </citation>
    <scope>NUCLEOTIDE SEQUENCE [LARGE SCALE GENOMIC DNA]</scope>
    <source>
        <strain evidence="3">RS5460</strain>
    </source>
</reference>
<keyword evidence="3" id="KW-1185">Reference proteome</keyword>